<gene>
    <name evidence="2" type="ORF">BPAE_0052g00330</name>
</gene>
<evidence type="ECO:0000313" key="2">
    <source>
        <dbReference type="EMBL" id="TGO26843.1"/>
    </source>
</evidence>
<name>A0A4Z1FXE9_9HELO</name>
<proteinExistence type="predicted"/>
<accession>A0A4Z1FXE9</accession>
<reference evidence="2 3" key="1">
    <citation type="submission" date="2017-12" db="EMBL/GenBank/DDBJ databases">
        <title>Comparative genomics of Botrytis spp.</title>
        <authorList>
            <person name="Valero-Jimenez C.A."/>
            <person name="Tapia P."/>
            <person name="Veloso J."/>
            <person name="Silva-Moreno E."/>
            <person name="Staats M."/>
            <person name="Valdes J.H."/>
            <person name="Van Kan J.A.L."/>
        </authorList>
    </citation>
    <scope>NUCLEOTIDE SEQUENCE [LARGE SCALE GENOMIC DNA]</scope>
    <source>
        <strain evidence="2 3">Bp0003</strain>
    </source>
</reference>
<dbReference type="Proteomes" id="UP000297910">
    <property type="component" value="Unassembled WGS sequence"/>
</dbReference>
<feature type="region of interest" description="Disordered" evidence="1">
    <location>
        <begin position="139"/>
        <end position="167"/>
    </location>
</feature>
<organism evidence="2 3">
    <name type="scientific">Botrytis paeoniae</name>
    <dbReference type="NCBI Taxonomy" id="278948"/>
    <lineage>
        <taxon>Eukaryota</taxon>
        <taxon>Fungi</taxon>
        <taxon>Dikarya</taxon>
        <taxon>Ascomycota</taxon>
        <taxon>Pezizomycotina</taxon>
        <taxon>Leotiomycetes</taxon>
        <taxon>Helotiales</taxon>
        <taxon>Sclerotiniaceae</taxon>
        <taxon>Botrytis</taxon>
    </lineage>
</organism>
<evidence type="ECO:0000256" key="1">
    <source>
        <dbReference type="SAM" id="MobiDB-lite"/>
    </source>
</evidence>
<evidence type="ECO:0000313" key="3">
    <source>
        <dbReference type="Proteomes" id="UP000297910"/>
    </source>
</evidence>
<feature type="compositionally biased region" description="Basic residues" evidence="1">
    <location>
        <begin position="146"/>
        <end position="159"/>
    </location>
</feature>
<keyword evidence="3" id="KW-1185">Reference proteome</keyword>
<dbReference type="AlphaFoldDB" id="A0A4Z1FXE9"/>
<protein>
    <submittedName>
        <fullName evidence="2">Uncharacterized protein</fullName>
    </submittedName>
</protein>
<sequence length="234" mass="26220">MTASSIIQPSASKEEPRILHAFQSPEARINVQYSNDHGRHDATGIILILTGEIDIHRIILSKNNIKRIQSMFWAAYSLANYIILALDESGKYTPGINNCFRSFSDVISAEIGAAAFVNAARYGVEAIMNAVDRVGGIKDQEESKKKKDSHHGHLHKGSGKHVAEKQDKLSDIRREYERLCTAAKMGDVLIERPYLGINVIPFETVFIKTNRCIDPVALEKLTNWMKGMDYLFMG</sequence>
<dbReference type="EMBL" id="PQXI01000052">
    <property type="protein sequence ID" value="TGO26843.1"/>
    <property type="molecule type" value="Genomic_DNA"/>
</dbReference>
<comment type="caution">
    <text evidence="2">The sequence shown here is derived from an EMBL/GenBank/DDBJ whole genome shotgun (WGS) entry which is preliminary data.</text>
</comment>